<evidence type="ECO:0000256" key="1">
    <source>
        <dbReference type="ARBA" id="ARBA00009550"/>
    </source>
</evidence>
<reference evidence="3 4" key="1">
    <citation type="submission" date="2017-06" db="EMBL/GenBank/DDBJ databases">
        <title>Comparative genomic analysis of Ambrosia Fusariam Clade fungi.</title>
        <authorList>
            <person name="Stajich J.E."/>
            <person name="Carrillo J."/>
            <person name="Kijimoto T."/>
            <person name="Eskalen A."/>
            <person name="O'Donnell K."/>
            <person name="Kasson M."/>
        </authorList>
    </citation>
    <scope>NUCLEOTIDE SEQUENCE [LARGE SCALE GENOMIC DNA]</scope>
    <source>
        <strain evidence="3">UCR3666</strain>
    </source>
</reference>
<dbReference type="GO" id="GO:0019905">
    <property type="term" value="F:syntaxin binding"/>
    <property type="evidence" value="ECO:0007669"/>
    <property type="project" value="InterPro"/>
</dbReference>
<dbReference type="Pfam" id="PF09728">
    <property type="entry name" value="Taxilin"/>
    <property type="match status" value="1"/>
</dbReference>
<dbReference type="PANTHER" id="PTHR16127">
    <property type="entry name" value="TAXILIN"/>
    <property type="match status" value="1"/>
</dbReference>
<gene>
    <name evidence="3" type="ORF">CDV36_014919</name>
</gene>
<feature type="compositionally biased region" description="Acidic residues" evidence="2">
    <location>
        <begin position="503"/>
        <end position="531"/>
    </location>
</feature>
<evidence type="ECO:0000313" key="4">
    <source>
        <dbReference type="Proteomes" id="UP000277212"/>
    </source>
</evidence>
<accession>A0A3M2RE08</accession>
<comment type="caution">
    <text evidence="3">The sequence shown here is derived from an EMBL/GenBank/DDBJ whole genome shotgun (WGS) entry which is preliminary data.</text>
</comment>
<keyword evidence="4" id="KW-1185">Reference proteome</keyword>
<dbReference type="PANTHER" id="PTHR16127:SF13">
    <property type="entry name" value="GH01188P"/>
    <property type="match status" value="1"/>
</dbReference>
<comment type="similarity">
    <text evidence="1">Belongs to the taxilin family.</text>
</comment>
<evidence type="ECO:0000313" key="3">
    <source>
        <dbReference type="EMBL" id="RMJ03552.1"/>
    </source>
</evidence>
<organism evidence="3 4">
    <name type="scientific">Fusarium kuroshium</name>
    <dbReference type="NCBI Taxonomy" id="2010991"/>
    <lineage>
        <taxon>Eukaryota</taxon>
        <taxon>Fungi</taxon>
        <taxon>Dikarya</taxon>
        <taxon>Ascomycota</taxon>
        <taxon>Pezizomycotina</taxon>
        <taxon>Sordariomycetes</taxon>
        <taxon>Hypocreomycetidae</taxon>
        <taxon>Hypocreales</taxon>
        <taxon>Nectriaceae</taxon>
        <taxon>Fusarium</taxon>
        <taxon>Fusarium solani species complex</taxon>
    </lineage>
</organism>
<name>A0A3M2RE08_9HYPO</name>
<evidence type="ECO:0008006" key="5">
    <source>
        <dbReference type="Google" id="ProtNLM"/>
    </source>
</evidence>
<dbReference type="InterPro" id="IPR026183">
    <property type="entry name" value="Taxilin_fam"/>
</dbReference>
<protein>
    <recommendedName>
        <fullName evidence="5">Alpha-taxilin</fullName>
    </recommendedName>
</protein>
<dbReference type="EMBL" id="NKUJ01000506">
    <property type="protein sequence ID" value="RMJ03552.1"/>
    <property type="molecule type" value="Genomic_DNA"/>
</dbReference>
<feature type="compositionally biased region" description="Pro residues" evidence="2">
    <location>
        <begin position="540"/>
        <end position="550"/>
    </location>
</feature>
<feature type="region of interest" description="Disordered" evidence="2">
    <location>
        <begin position="218"/>
        <end position="244"/>
    </location>
</feature>
<sequence>MPPSQDSMSPLSRPQPSDLTVFVHDQQAVVAFLAVRLESFQSRCTVAVSQHRRPLPLIITNSNPKSSRRYFLAIGCISIATSSSITSPIPVTRVHTSIHLFRDDTGPIHPASMLSGLLDAPLANGYDGHVHPPATSAKKAKGKKTMDSNEATRLLHARISQLEQDAAGEKDQELEIEREVKRANRDLLQQVSKMDNMQKIDHLTKRSSELLADMRRLERENQKNKRRGDNLQKERDTGRTELSKTVGLKEKLEKLCRELQRDNNRMKTENKELQTTQKRNNTHWDEKYATLLSKLEGYQEEKDTPKKQVVDMEVDELFRVRFKSFIEQYELRELHFHSLMRTKELEVQYHMARYEREKKNAEGESAKARHLQAQVQAFTKTETELRNQLNVYVDKFKQVEDTLNNSNDLFLSFRKEMEDMSKKGKRLEKENEALKRQKEATAANIIRMAEERQEWKKKTESAEKKSEKLMSIIQQMQQQGRKVPPGMANTVESCYSDSHGGNEGDESDYSDEEGEEEELSEFDDDTEEEPQSNEQGTPVPFGPERPPQPAPAAATNGH</sequence>
<proteinExistence type="inferred from homology"/>
<dbReference type="Proteomes" id="UP000277212">
    <property type="component" value="Unassembled WGS sequence"/>
</dbReference>
<dbReference type="AlphaFoldDB" id="A0A3M2RE08"/>
<evidence type="ECO:0000256" key="2">
    <source>
        <dbReference type="SAM" id="MobiDB-lite"/>
    </source>
</evidence>
<feature type="region of interest" description="Disordered" evidence="2">
    <location>
        <begin position="474"/>
        <end position="558"/>
    </location>
</feature>
<dbReference type="OrthoDB" id="425555at2759"/>
<dbReference type="STRING" id="2010991.A0A3M2RE08"/>